<keyword evidence="8" id="KW-1185">Reference proteome</keyword>
<reference evidence="7" key="4">
    <citation type="submission" date="2025-09" db="UniProtKB">
        <authorList>
            <consortium name="Ensembl"/>
        </authorList>
    </citation>
    <scope>IDENTIFICATION</scope>
</reference>
<dbReference type="InterPro" id="IPR039008">
    <property type="entry name" value="IF_rod_dom"/>
</dbReference>
<dbReference type="FunFam" id="1.20.5.1160:FF:000002">
    <property type="entry name" value="Type I keratin 10"/>
    <property type="match status" value="1"/>
</dbReference>
<dbReference type="Gene3D" id="1.20.5.1160">
    <property type="entry name" value="Vasodilator-stimulated phosphoprotein"/>
    <property type="match status" value="1"/>
</dbReference>
<reference evidence="7" key="3">
    <citation type="submission" date="2025-08" db="UniProtKB">
        <authorList>
            <consortium name="Ensembl"/>
        </authorList>
    </citation>
    <scope>IDENTIFICATION</scope>
</reference>
<name>A0A3P8P8A7_ASTCA</name>
<dbReference type="RefSeq" id="XP_026024224.1">
    <property type="nucleotide sequence ID" value="XM_026168439.1"/>
</dbReference>
<dbReference type="Gene3D" id="1.20.5.500">
    <property type="entry name" value="Single helix bin"/>
    <property type="match status" value="1"/>
</dbReference>
<evidence type="ECO:0000256" key="2">
    <source>
        <dbReference type="ARBA" id="ARBA00022754"/>
    </source>
</evidence>
<dbReference type="InterPro" id="IPR018039">
    <property type="entry name" value="IF_conserved"/>
</dbReference>
<dbReference type="GO" id="GO:0045095">
    <property type="term" value="C:keratin filament"/>
    <property type="evidence" value="ECO:0007669"/>
    <property type="project" value="TreeGrafter"/>
</dbReference>
<evidence type="ECO:0000256" key="3">
    <source>
        <dbReference type="ARBA" id="ARBA00023054"/>
    </source>
</evidence>
<evidence type="ECO:0000313" key="8">
    <source>
        <dbReference type="Proteomes" id="UP000265100"/>
    </source>
</evidence>
<evidence type="ECO:0000259" key="6">
    <source>
        <dbReference type="PROSITE" id="PS51842"/>
    </source>
</evidence>
<dbReference type="STRING" id="8154.ENSACLP00000013247"/>
<keyword evidence="1" id="KW-0416">Keratin</keyword>
<dbReference type="InterPro" id="IPR002957">
    <property type="entry name" value="Keratin_I"/>
</dbReference>
<accession>A0A3P8P8A7</accession>
<dbReference type="AlphaFoldDB" id="A0A3P8P8A7"/>
<proteinExistence type="inferred from homology"/>
<dbReference type="PROSITE" id="PS51842">
    <property type="entry name" value="IF_ROD_2"/>
    <property type="match status" value="1"/>
</dbReference>
<dbReference type="GeneID" id="113022722"/>
<dbReference type="Ensembl" id="ENSACLT00000013575.2">
    <property type="protein sequence ID" value="ENSACLP00000013247.1"/>
    <property type="gene ID" value="ENSACLG00000009071.2"/>
</dbReference>
<dbReference type="GeneTree" id="ENSGT00940000163961"/>
<evidence type="ECO:0000256" key="4">
    <source>
        <dbReference type="RuleBase" id="RU000685"/>
    </source>
</evidence>
<dbReference type="PRINTS" id="PR01248">
    <property type="entry name" value="TYPE1KERATIN"/>
</dbReference>
<evidence type="ECO:0000256" key="1">
    <source>
        <dbReference type="ARBA" id="ARBA00022744"/>
    </source>
</evidence>
<feature type="coiled-coil region" evidence="5">
    <location>
        <begin position="269"/>
        <end position="384"/>
    </location>
</feature>
<dbReference type="PANTHER" id="PTHR23239">
    <property type="entry name" value="INTERMEDIATE FILAMENT"/>
    <property type="match status" value="1"/>
</dbReference>
<dbReference type="OMA" id="KYEPIID"/>
<dbReference type="SUPFAM" id="SSF64593">
    <property type="entry name" value="Intermediate filament protein, coiled coil region"/>
    <property type="match status" value="2"/>
</dbReference>
<keyword evidence="2 4" id="KW-0403">Intermediate filament</keyword>
<dbReference type="Pfam" id="PF00038">
    <property type="entry name" value="Filament"/>
    <property type="match status" value="1"/>
</dbReference>
<feature type="coiled-coil region" evidence="5">
    <location>
        <begin position="92"/>
        <end position="126"/>
    </location>
</feature>
<reference evidence="7 8" key="1">
    <citation type="submission" date="2018-05" db="EMBL/GenBank/DDBJ databases">
        <authorList>
            <person name="Datahose"/>
        </authorList>
    </citation>
    <scope>NUCLEOTIDE SEQUENCE</scope>
</reference>
<dbReference type="PANTHER" id="PTHR23239:SF375">
    <property type="entry name" value="KERATIN 18B"/>
    <property type="match status" value="1"/>
</dbReference>
<dbReference type="OrthoDB" id="2441647at2759"/>
<dbReference type="FunFam" id="1.20.5.170:FF:000002">
    <property type="entry name" value="Type I keratin KA11"/>
    <property type="match status" value="1"/>
</dbReference>
<dbReference type="SMART" id="SM01391">
    <property type="entry name" value="Filament"/>
    <property type="match status" value="1"/>
</dbReference>
<dbReference type="GO" id="GO:0005198">
    <property type="term" value="F:structural molecule activity"/>
    <property type="evidence" value="ECO:0007669"/>
    <property type="project" value="InterPro"/>
</dbReference>
<organism evidence="7 8">
    <name type="scientific">Astatotilapia calliptera</name>
    <name type="common">Eastern happy</name>
    <name type="synonym">Chromis callipterus</name>
    <dbReference type="NCBI Taxonomy" id="8154"/>
    <lineage>
        <taxon>Eukaryota</taxon>
        <taxon>Metazoa</taxon>
        <taxon>Chordata</taxon>
        <taxon>Craniata</taxon>
        <taxon>Vertebrata</taxon>
        <taxon>Euteleostomi</taxon>
        <taxon>Actinopterygii</taxon>
        <taxon>Neopterygii</taxon>
        <taxon>Teleostei</taxon>
        <taxon>Neoteleostei</taxon>
        <taxon>Acanthomorphata</taxon>
        <taxon>Ovalentaria</taxon>
        <taxon>Cichlomorphae</taxon>
        <taxon>Cichliformes</taxon>
        <taxon>Cichlidae</taxon>
        <taxon>African cichlids</taxon>
        <taxon>Pseudocrenilabrinae</taxon>
        <taxon>Haplochromini</taxon>
        <taxon>Astatotilapia</taxon>
    </lineage>
</organism>
<dbReference type="Bgee" id="ENSACLG00000009071">
    <property type="expression patterns" value="Expressed in spleen and 6 other cell types or tissues"/>
</dbReference>
<reference evidence="8" key="2">
    <citation type="submission" date="2023-03" db="EMBL/GenBank/DDBJ databases">
        <authorList>
            <consortium name="Wellcome Sanger Institute Data Sharing"/>
        </authorList>
    </citation>
    <scope>NUCLEOTIDE SEQUENCE [LARGE SCALE GENOMIC DNA]</scope>
</reference>
<dbReference type="Proteomes" id="UP000265100">
    <property type="component" value="Chromosome 5"/>
</dbReference>
<feature type="domain" description="IF rod" evidence="6">
    <location>
        <begin position="88"/>
        <end position="399"/>
    </location>
</feature>
<dbReference type="GO" id="GO:0045104">
    <property type="term" value="P:intermediate filament cytoskeleton organization"/>
    <property type="evidence" value="ECO:0007669"/>
    <property type="project" value="TreeGrafter"/>
</dbReference>
<evidence type="ECO:0000313" key="7">
    <source>
        <dbReference type="Ensembl" id="ENSACLP00000013247.1"/>
    </source>
</evidence>
<evidence type="ECO:0000256" key="5">
    <source>
        <dbReference type="SAM" id="Coils"/>
    </source>
</evidence>
<feature type="coiled-coil region" evidence="5">
    <location>
        <begin position="197"/>
        <end position="235"/>
    </location>
</feature>
<dbReference type="PROSITE" id="PS00226">
    <property type="entry name" value="IF_ROD_1"/>
    <property type="match status" value="1"/>
</dbReference>
<comment type="similarity">
    <text evidence="4">Belongs to the intermediate filament family.</text>
</comment>
<sequence>MTTRSSRMSFTRSTPVYRAASIYAGAGGQDVRISSASASSLRSGIPLRPSTSFKLSSGLSGGMGAGYGGASASVTASGGSGASILGNEKGAMQNLNDRLANYLETVRTLEKANKELELKIMEALEKGGPDIRDYSKYEPIIDDLRRQIFDKIMDNARLVLQIDNARLAADDFKVKSENEMAIRLSVEADIGGLKKVLDETNMSRLNIENEIEAVKEELLFLKKNHENEVMELRSQISQSGVQVDVDAPKGQDLSQIMEDMRANYEKIALKNAEDLKRWHENQIADVQMQVSQNTEALQGAQMEKSDLTRQIQTLEIELASQQSLKASLEDTLRNTELRNNMEMEKYNTLIIRLEEELANLRANIQQQTQEYEALLNMKMKLEGEISTYKTLLDGGDFKLQDALDELEAAD</sequence>
<keyword evidence="3 5" id="KW-0175">Coiled coil</keyword>
<protein>
    <recommendedName>
        <fullName evidence="6">IF rod domain-containing protein</fullName>
    </recommendedName>
</protein>
<dbReference type="Gene3D" id="1.20.5.170">
    <property type="match status" value="1"/>
</dbReference>